<dbReference type="NCBIfam" id="TIGR01451">
    <property type="entry name" value="B_ant_repeat"/>
    <property type="match status" value="1"/>
</dbReference>
<sequence>MNQKFFIKKKLLPFYYFFLGAFFYANAQEAVPFTPRLNGGNIEIRGDIIFVGNNILNRATETNPGQANTPYNGTANNNSLWMEYIDIDSDPTTFSSSSAELNITDPSCSQVRYAGLYWAATYPNERSDSSQPFNGTPRIEDWFNIKFQIPGGTYVDLTADTAADPVGQEDDIIFDGYDYTNINNSFKDSPYICYKNVTDLVRSNTNPNGEYTVANVRATKGRRNGSSSAGWVMVIIYENPNESGKFISTFDGYAGLSGSVGNVDVAVNGFRTLPAPFPVRARVGVGSLEGDRGIRNDRFFIRANSVGAFTNLSTGLNPANNFFNSTITTNGLEVPTRTPYGTNTLGTDLDLFNLNNPNESVLPNDESGATLRFTSTGDGYGAFLASFSVEIIEPNIVLEKRVEDIGGNDITGMGVNLGQTLDYVLSFRNLGNDDATGYTIRDVLPVNTTFVSADLSGAPGVTHSHDVATNAVTFNIPDNLVEIGDPVYTIRLRVTVAENCFDFVDACTDLIENLGYSTYRGDINSAVISDDPSVSDFDNCGFVTPGATNFLLDDLSDCNFNRTVELCGADVLLDAGDGFDAYIWVRDDNGNGQLDPTDTVMNDGDPDNDPSTLLVDDIGTYIVDKQVADPCKGFKEIITVERFGTTQTNPIVDYFNALNNDADPTNDVQGEIVQCSIDGDFLPKIFLCGSNDSQSIQINITDAQSLVWEQLDEGSCAAAPDDCANKNLTCNWTQVATGNNFTANAEGKYRLVINYQNGCFSRFYFDVFQNNLDIQYNSSDIVCATDGNITITNLGNNYGYQLVDHANSTILVPFGTNTTGSFDFSSGQNGSYRIEVVQLDIAGDPIPGACIFSTPPIGILDRNFTVEIETTPANCNDLGTIKIDVLNVLPNYSYVLRRSDGTLIDDETAQPDNTHTFTVNPGDYIIETSTDDGCFDTQNVTVGRIPDPTLSALTTADIGCTAGTIELTRTGGQGNPDFLYAIWSKDGVDRYPDIASIPADAYQVGATFYFGWRDDDGDGTDEYIPNEDGSYEFIIIDANNCSAISNPVTINDLGTMTASVPTPVDVSCGGGGDGEINIVAVNGITPYQYSIDGGTNFTTTASFVNLPVGNYDVVVQDDSGCEITFTHTINEPFPLSASAGVSRDATCDPNGAEVRITNVTGGTSPYEFSFDGGANYGATSIAVLPPGSYTVLVRDANNCTFPMAVTVENEPMPPVVTLTPAVDYNCNGTGNITATPDIATYDYIYELDGVPNTPSTSNVFPNIGPGTYTVRTIYTSQTPPTPSLLLSEDFGAGATIPSPNTNGYNYEDQTNNPPGDANSNINDFEYSVTSDVVAPFGTWVSPIDHTTGTRASQGRYLVMNVGTPTPTQIIYSKQINDIVPNRDLTVSLYIMNLLRQGTSGLDPDLTIEIREVGTGNIVQSIRTGTISKNTGNTDWRFRTVDLNPGANTSLEFVIRSEISGNGGNDFALDDIEIFQVPEVCSQFVETPVTVVAGNIFAASVTASVNASCNGLSDGTITFEVENFDGTAGFDYSVDGGTNWINSTSSPVTTSAIFGVGTHRIDIRKADEPTCTTFVEETITEPNSIAASASITTVLTCTNGGATITANASGGTPTYIYQLEDTGGSVIGAFDFATNGTNTVFSGLSAGDYIVRARDTNNCEDAIDTALTVAATNNVVFNLTPTACYSGSNDATIQVDVTDGNGDYQFSINSGPWLTPSPTTAASYTFQNLANGSYTIDVRDGFGCAGVQQSITIDPQLTVTASAPNITACGTDTDITVSASGGDTNYVYAVVTNGTVVTDGDFGPANTVTVTAAGAYDIYVRDNSGNPGYCLAMHPLTIVQDPAINITATPTAVSCFGGTDGAISIAVNSGGSAPFTYSIDGGTNYVTGNSFPNLAAGTYPVRVRDANGCETPVNNTVVTEPAQLAGEAAITQVYTCAQLGQITVGSVTATSGGSGDYQYSINGGTWTPSTTGGHTFTDLTDGTYSIRVRDSNAISCEITLPDVTIDPLPTEPVLSTSVTYNCDGSGNITVTPFDASFTYILDGVLPGQTGAGSNVFNNIAVGSHIITVDYGSNCSVDTAVIVADGNAFEASIIAFDNLGCNLDGSGTITLSANNFGASGYEYSLNGGAFVGPFTADEQITGLTAQVYTIVVRDVDNPIAGCTVNLNQTLTEPAPIVASASITEPLTCANGGATITAGASGGTPTYVYQLEDNGGLVIGSFDFATNGANTVFSGLAAGNYIVRARDTNNCEDAINTALTVVGTTPVTFNLTPTPCYLGDNNATIQVDITAGNGNYELSINGGPWIAPPSVNATTHLFQNLTNGSYTINVRDAYGCIGTPQNLTINPVINATVDVVDISSCSNGSITVNASGGDGNLAYAFVSNGTPVTSGDFGPGNSYTVTTGNDGMYDVYVWDNNAANPHCEFMETVTVDPAVPLTFTATPTDPECHDGNGSIAVSITSGEGPYTIEIIDLDNGGASNQTNTNVVTTNQTYFNLAPGDYTINVTDANGCLVTDTPISINNPDELTATVQGIVPGNCTGNINDFGIEFSSYPTTLGTIEFSADGGTSWPADNSVPGTSDQITGFNPGDTVYPSMRTIDGSLNTVCQTDLPPFVIPYPLDDLDINVIPIVIDCNTLEVAVQGTAGLPGYEYAYSEDPANFDPTTATWQPGGTLDTSNNPVPAGHGRYTWTGLVPGRTYVFYVRDSSGPPACVRQSSVNVNNEAPPPVQIDASVTPTCDGQTNGQITFTVTENNPGELGGSFNWELFRVGTPAHTSVATGSEPTFTTGDSFTAPSTANLAPGEYFVEITGPAPNNCVIGSENVLVEELDPITGTPNVLTHITCANPGLVEIQSVFGGGGAYTYTLTSTNFVSDIVTSDNPVEVPISNLVDATATPFNVDVSVADQYGCSNALGTVSMTISQNPSITSIATSNCTIPFSVTINASGGTAPYLYSIDGGTTYVSNGGVFTNVTPGTYNVAIIDSDGCTDTDTIDVHPVLEADVDLTKLLDCTGTPDAQITIDVTSGSGSYDYQITDSGGTVVSRAILPSNPYVFNTTVPEDYIITIYDNNTSGPECSRVFPITVEPAVIPVFTETHTDVSCNGSSDGTITLTETPNGINPLTYTISPVAGTFNAATQTFENLPDGTYTVTGTGTNNCTFDITGIIIAEPAPINITLDPVVEFVCGTGNNPNNASIRIDAVNGGSTTYVRYEFINDQGTVGTGDDIVVQDGTNTTYIETDTAGGSYIINVYDDNGCVGSTTAAIVPFVEISDPTVSITQDITCNPGNDAEVTLGITLNPLAATPNMAYSVVGTDNAYSVLNQPSNVFTALGIGNYEATITNTDTGCFVQTTFEIENPNNFEIVPTTVDVVCSGDDGSVSFTITDSVNPYSGGFDWQLYDSQGTATLADDTIIMGANGTSLNVGPTTPFNIGAGEYRVEVTQTADPACVGNELFTIAGPSAIITANTDVNPITCVGNDGVIEIIDVLGGWGGYSYYVGTSAPSGAGDYGATRRFENLAPGTYEAWVLDTNGCPQRVQNNIVLADPTPISASLQINQPNCTDFQGEIEVVSVANGQGSNYTYQLIKNGTPTGAIQNTRVFSGLDAGSYQVQVTDQWTCTFTTTPVVLFAPIVPQATIVKTRDCSVSPEGEITITQTGGSGNFDYDVTYPDGFTTDNNTTGVFTGLNQTGDYTFTITDQTVGHACSTTITQRLEDPVLPIPTIDAFTDVTCNGADDGTISVSVIDNGVGPYVFQITALNGTPLGTPINPTTNTNFTAIFTGLPGISAGNDYTITTTAANDCPATINQSITEPDAILVNPIVPVPYGCSTGNNTDHATLTFAGASGGSTNFVRFEFVRDGSVVQDGTNTTYTETDLAGGNYDINVYDENGCVGSTTATILPFEGISNPVVNTALDVTCNPGDDAQIEVGVTVNPVTATPNFEYTVTGINVVYNHTITSTNNPETFTGLGVGNYSVSITNLDTGCVLETVHTIEDPDIIEVIATKLTDEECLNNGVDDGSFAVAINNYTGNYDYQVFDQNDNAITGVFSTNTATPLIIPNLPGGIYYVSITETDAPFCVEDSNRITITAPDAPITATVTEEASVSCSNDQGSILVDPEGGVGPYTITITSPSQTFMQSGVEAFIFDGLSAGTFNVSITDTMSCLYTDTITLIQPDDINATIASTPLTCYNANTASVTASVNLRNVTPVYEYRLNRYDDLAGSNLLQTSSAQASDTFGGLSAGFYSITVTDDVSCSDETSIVEITNPTEVEAFLIRTDPLTCATGVEFELSATGGSGTYEYSTDNTTFIPMGGNSINLPQSGVFGAGTYQYYVRDAINGCVSVASNEIEEDPIIPLTLMLDQSAAYINCNGESTASIYADADGGLGNYSYELYSDYNGTALNLADRIDGPRPDGEFTGLGVGSYWVNVTSSDCTAEPQQVNITEPTPLTYTENVVDVSCFGEDDGAITVTLSGGAGGYQYAISPNLNQFDTENTFTDLAPGTYTVIAQDQNGCFEQLEYTISEPTLLEVTAMAIPEVCEGDMNGIIDLTIQGGTAPYSSRLSSETNFTLDQTSITGLAAGGYIIFVQDANGCEANVSITVDAGANLNATVEPVYECTGDTPNNYVNITLEDSSVLGDILYALDSTDPLDIQLNPDFRDIAPGSHYIAIAHANGCIRTIDFEIEGFEPLTLILEQNNINEITAIANGGLENYTFYFGDVDNGTDNTFYINRTDTYTVTVVDENGCEVAADIFMEFIDIEIPNFFTPDGDGLNDFWTPRNQEAFPQILTIIFDRYGREVYRMGLNDDPWDGIYQQSELPTGDYWYVLKLRGENDDREFIGHFTLYR</sequence>
<dbReference type="Proteomes" id="UP000276603">
    <property type="component" value="Unassembled WGS sequence"/>
</dbReference>
<feature type="region of interest" description="Disordered" evidence="1">
    <location>
        <begin position="1300"/>
        <end position="1322"/>
    </location>
</feature>
<evidence type="ECO:0000259" key="3">
    <source>
        <dbReference type="PROSITE" id="PS50060"/>
    </source>
</evidence>
<evidence type="ECO:0000256" key="1">
    <source>
        <dbReference type="SAM" id="MobiDB-lite"/>
    </source>
</evidence>
<dbReference type="InterPro" id="IPR000998">
    <property type="entry name" value="MAM_dom"/>
</dbReference>
<evidence type="ECO:0000313" key="5">
    <source>
        <dbReference type="Proteomes" id="UP000276603"/>
    </source>
</evidence>
<dbReference type="InterPro" id="IPR025667">
    <property type="entry name" value="SprB_repeat"/>
</dbReference>
<proteinExistence type="predicted"/>
<dbReference type="Pfam" id="PF13573">
    <property type="entry name" value="SprB"/>
    <property type="match status" value="7"/>
</dbReference>
<name>A0A3B0CDX3_9FLAO</name>
<dbReference type="InterPro" id="IPR026341">
    <property type="entry name" value="T9SS_type_B"/>
</dbReference>
<dbReference type="Pfam" id="PF13585">
    <property type="entry name" value="CHU_C"/>
    <property type="match status" value="1"/>
</dbReference>
<organism evidence="4 5">
    <name type="scientific">Ulvibacterium marinum</name>
    <dbReference type="NCBI Taxonomy" id="2419782"/>
    <lineage>
        <taxon>Bacteria</taxon>
        <taxon>Pseudomonadati</taxon>
        <taxon>Bacteroidota</taxon>
        <taxon>Flavobacteriia</taxon>
        <taxon>Flavobacteriales</taxon>
        <taxon>Flavobacteriaceae</taxon>
        <taxon>Ulvibacterium</taxon>
    </lineage>
</organism>
<dbReference type="NCBIfam" id="TIGR04131">
    <property type="entry name" value="Bac_Flav_CTERM"/>
    <property type="match status" value="1"/>
</dbReference>
<dbReference type="GO" id="GO:0016020">
    <property type="term" value="C:membrane"/>
    <property type="evidence" value="ECO:0007669"/>
    <property type="project" value="InterPro"/>
</dbReference>
<gene>
    <name evidence="4" type="ORF">D7Z94_02890</name>
</gene>
<keyword evidence="2" id="KW-0732">Signal</keyword>
<feature type="signal peptide" evidence="2">
    <location>
        <begin position="1"/>
        <end position="27"/>
    </location>
</feature>
<comment type="caution">
    <text evidence="4">The sequence shown here is derived from an EMBL/GenBank/DDBJ whole genome shotgun (WGS) entry which is preliminary data.</text>
</comment>
<reference evidence="4 5" key="1">
    <citation type="submission" date="2018-10" db="EMBL/GenBank/DDBJ databases">
        <title>Ulvibacterium marinum gen. nov., sp. nov., a novel marine bacterium of the family Flavobacteriaceae, isolated from a culture of the green alga Ulva prolifera.</title>
        <authorList>
            <person name="Zhang Z."/>
        </authorList>
    </citation>
    <scope>NUCLEOTIDE SEQUENCE [LARGE SCALE GENOMIC DNA]</scope>
    <source>
        <strain evidence="4 5">CCMM003</strain>
    </source>
</reference>
<keyword evidence="5" id="KW-1185">Reference proteome</keyword>
<evidence type="ECO:0000256" key="2">
    <source>
        <dbReference type="SAM" id="SignalP"/>
    </source>
</evidence>
<dbReference type="OrthoDB" id="607469at2"/>
<accession>A0A3B0CDX3</accession>
<dbReference type="EMBL" id="RBCJ01000001">
    <property type="protein sequence ID" value="RKN82804.1"/>
    <property type="molecule type" value="Genomic_DNA"/>
</dbReference>
<dbReference type="InterPro" id="IPR047589">
    <property type="entry name" value="DUF11_rpt"/>
</dbReference>
<dbReference type="Gene3D" id="2.60.40.740">
    <property type="match status" value="1"/>
</dbReference>
<dbReference type="RefSeq" id="WP_120709995.1">
    <property type="nucleotide sequence ID" value="NZ_RBCJ01000001.1"/>
</dbReference>
<dbReference type="PROSITE" id="PS50060">
    <property type="entry name" value="MAM_2"/>
    <property type="match status" value="1"/>
</dbReference>
<dbReference type="Gene3D" id="2.60.120.200">
    <property type="match status" value="1"/>
</dbReference>
<feature type="chain" id="PRO_5017240761" evidence="2">
    <location>
        <begin position="28"/>
        <end position="4831"/>
    </location>
</feature>
<evidence type="ECO:0000313" key="4">
    <source>
        <dbReference type="EMBL" id="RKN82804.1"/>
    </source>
</evidence>
<dbReference type="InterPro" id="IPR001434">
    <property type="entry name" value="OmcB-like_DUF11"/>
</dbReference>
<protein>
    <submittedName>
        <fullName evidence="4">DUF11 domain-containing protein</fullName>
    </submittedName>
</protein>
<dbReference type="Pfam" id="PF01345">
    <property type="entry name" value="DUF11"/>
    <property type="match status" value="1"/>
</dbReference>
<feature type="domain" description="MAM" evidence="3">
    <location>
        <begin position="1286"/>
        <end position="1482"/>
    </location>
</feature>